<organism evidence="1 2">
    <name type="scientific">Prevotella brunnea</name>
    <dbReference type="NCBI Taxonomy" id="2508867"/>
    <lineage>
        <taxon>Bacteria</taxon>
        <taxon>Pseudomonadati</taxon>
        <taxon>Bacteroidota</taxon>
        <taxon>Bacteroidia</taxon>
        <taxon>Bacteroidales</taxon>
        <taxon>Prevotellaceae</taxon>
        <taxon>Prevotella</taxon>
    </lineage>
</organism>
<accession>A0A5C8GJQ2</accession>
<dbReference type="InterPro" id="IPR045724">
    <property type="entry name" value="DUF6078"/>
</dbReference>
<dbReference type="Proteomes" id="UP000321612">
    <property type="component" value="Unassembled WGS sequence"/>
</dbReference>
<dbReference type="OrthoDB" id="1070184at2"/>
<dbReference type="Pfam" id="PF19555">
    <property type="entry name" value="DUF6078"/>
    <property type="match status" value="1"/>
</dbReference>
<gene>
    <name evidence="1" type="ORF">ETF27_05280</name>
</gene>
<dbReference type="EMBL" id="SDIK01000035">
    <property type="protein sequence ID" value="TXJ62298.1"/>
    <property type="molecule type" value="Genomic_DNA"/>
</dbReference>
<dbReference type="AlphaFoldDB" id="A0A5C8GJQ2"/>
<sequence>MEYDICYTPQCPRHEECTLWHNARREMEQDRFFLSIANPRIIEKAGGYDHCPVFHRWELRRFARGMRWRYGALTSDAQDAIHERLESHFGYALIGRMRRGDEVISPDDQAYIRKVFAEAGQGVEPEFLAFEEHYIKPPRRK</sequence>
<comment type="caution">
    <text evidence="1">The sequence shown here is derived from an EMBL/GenBank/DDBJ whole genome shotgun (WGS) entry which is preliminary data.</text>
</comment>
<reference evidence="2" key="1">
    <citation type="submission" date="2019-05" db="EMBL/GenBank/DDBJ databases">
        <title>Prevotella brunnea sp. nov., isolated from a wound of a patient.</title>
        <authorList>
            <person name="Buhl M."/>
        </authorList>
    </citation>
    <scope>NUCLEOTIDE SEQUENCE [LARGE SCALE GENOMIC DNA]</scope>
    <source>
        <strain evidence="2">A2672</strain>
    </source>
</reference>
<proteinExistence type="predicted"/>
<dbReference type="RefSeq" id="WP_130828797.1">
    <property type="nucleotide sequence ID" value="NZ_SDIK01000035.1"/>
</dbReference>
<name>A0A5C8GJQ2_9BACT</name>
<evidence type="ECO:0000313" key="1">
    <source>
        <dbReference type="EMBL" id="TXJ62298.1"/>
    </source>
</evidence>
<evidence type="ECO:0000313" key="2">
    <source>
        <dbReference type="Proteomes" id="UP000321612"/>
    </source>
</evidence>
<protein>
    <submittedName>
        <fullName evidence="1">Uncharacterized protein</fullName>
    </submittedName>
</protein>
<keyword evidence="2" id="KW-1185">Reference proteome</keyword>